<keyword evidence="1" id="KW-0521">NADP</keyword>
<dbReference type="InterPro" id="IPR013154">
    <property type="entry name" value="ADH-like_N"/>
</dbReference>
<evidence type="ECO:0000313" key="6">
    <source>
        <dbReference type="Proteomes" id="UP000266118"/>
    </source>
</evidence>
<dbReference type="PANTHER" id="PTHR48106">
    <property type="entry name" value="QUINONE OXIDOREDUCTASE PIG3-RELATED"/>
    <property type="match status" value="1"/>
</dbReference>
<dbReference type="OrthoDB" id="658409at2"/>
<evidence type="ECO:0000256" key="2">
    <source>
        <dbReference type="ARBA" id="ARBA00023002"/>
    </source>
</evidence>
<evidence type="ECO:0000256" key="1">
    <source>
        <dbReference type="ARBA" id="ARBA00022857"/>
    </source>
</evidence>
<dbReference type="InterPro" id="IPR036291">
    <property type="entry name" value="NAD(P)-bd_dom_sf"/>
</dbReference>
<dbReference type="Gene3D" id="3.40.50.720">
    <property type="entry name" value="NAD(P)-binding Rossmann-like Domain"/>
    <property type="match status" value="1"/>
</dbReference>
<protein>
    <submittedName>
        <fullName evidence="5">Zn-dependent oxidoreductase</fullName>
    </submittedName>
</protein>
<reference evidence="5 6" key="1">
    <citation type="submission" date="2018-09" db="EMBL/GenBank/DDBJ databases">
        <title>Arachidicoccus sp. nov., a bacterium isolated from soil.</title>
        <authorList>
            <person name="Weon H.-Y."/>
            <person name="Kwon S.-W."/>
            <person name="Lee S.A."/>
        </authorList>
    </citation>
    <scope>NUCLEOTIDE SEQUENCE [LARGE SCALE GENOMIC DNA]</scope>
    <source>
        <strain evidence="5 6">KIS59-12</strain>
    </source>
</reference>
<feature type="domain" description="Alcohol dehydrogenase-like C-terminal" evidence="3">
    <location>
        <begin position="163"/>
        <end position="278"/>
    </location>
</feature>
<dbReference type="SUPFAM" id="SSF50129">
    <property type="entry name" value="GroES-like"/>
    <property type="match status" value="1"/>
</dbReference>
<dbReference type="Pfam" id="PF00107">
    <property type="entry name" value="ADH_zinc_N"/>
    <property type="match status" value="1"/>
</dbReference>
<keyword evidence="6" id="KW-1185">Reference proteome</keyword>
<gene>
    <name evidence="5" type="ORF">D6B99_06870</name>
</gene>
<organism evidence="5 6">
    <name type="scientific">Arachidicoccus soli</name>
    <dbReference type="NCBI Taxonomy" id="2341117"/>
    <lineage>
        <taxon>Bacteria</taxon>
        <taxon>Pseudomonadati</taxon>
        <taxon>Bacteroidota</taxon>
        <taxon>Chitinophagia</taxon>
        <taxon>Chitinophagales</taxon>
        <taxon>Chitinophagaceae</taxon>
        <taxon>Arachidicoccus</taxon>
    </lineage>
</organism>
<dbReference type="Gene3D" id="3.90.180.10">
    <property type="entry name" value="Medium-chain alcohol dehydrogenases, catalytic domain"/>
    <property type="match status" value="1"/>
</dbReference>
<name>A0A386HP44_9BACT</name>
<evidence type="ECO:0000259" key="4">
    <source>
        <dbReference type="Pfam" id="PF08240"/>
    </source>
</evidence>
<sequence>MKELMKAICLTTENKVKLQDVPKPQKAKQGHLLIKMVACGINAGDIAFIAGNFPKGSIPVSQYDIRGVSGVGIVIEVGEGVLPKYMGMKVAIYRSLKFDESIIGTWCEIAHIHYQHCVLLPDTVNMEDYSGSLVNIITPYAFLQQITEEGHRGIICTAGNSATGIAMLGICIANNFPIISLVRTQDGKKELEMLGAKNILVQTDDDFKQQLKELAQQLATTAVFDGVGGEILNRIIDVLPFNSTIYSYGYLGGAPQLTLHTSLLMKGITIKGFGNFRTKTVQNPQLLEKALNDISEIIEMPHFKTKIGKKFKFEDINEALVFSSITGGKAVLYPTSIQ</sequence>
<dbReference type="Pfam" id="PF08240">
    <property type="entry name" value="ADH_N"/>
    <property type="match status" value="1"/>
</dbReference>
<dbReference type="PANTHER" id="PTHR48106:SF18">
    <property type="entry name" value="QUINONE OXIDOREDUCTASE PIG3"/>
    <property type="match status" value="1"/>
</dbReference>
<proteinExistence type="predicted"/>
<dbReference type="RefSeq" id="WP_119986387.1">
    <property type="nucleotide sequence ID" value="NZ_CP032489.1"/>
</dbReference>
<dbReference type="GO" id="GO:0070402">
    <property type="term" value="F:NADPH binding"/>
    <property type="evidence" value="ECO:0007669"/>
    <property type="project" value="TreeGrafter"/>
</dbReference>
<dbReference type="EMBL" id="CP032489">
    <property type="protein sequence ID" value="AYD47356.1"/>
    <property type="molecule type" value="Genomic_DNA"/>
</dbReference>
<dbReference type="SUPFAM" id="SSF51735">
    <property type="entry name" value="NAD(P)-binding Rossmann-fold domains"/>
    <property type="match status" value="1"/>
</dbReference>
<dbReference type="GO" id="GO:0016651">
    <property type="term" value="F:oxidoreductase activity, acting on NAD(P)H"/>
    <property type="evidence" value="ECO:0007669"/>
    <property type="project" value="TreeGrafter"/>
</dbReference>
<dbReference type="KEGG" id="ark:D6B99_06870"/>
<keyword evidence="2" id="KW-0560">Oxidoreductase</keyword>
<dbReference type="InterPro" id="IPR013149">
    <property type="entry name" value="ADH-like_C"/>
</dbReference>
<dbReference type="AlphaFoldDB" id="A0A386HP44"/>
<feature type="domain" description="Alcohol dehydrogenase-like N-terminal" evidence="4">
    <location>
        <begin position="29"/>
        <end position="122"/>
    </location>
</feature>
<accession>A0A386HP44</accession>
<evidence type="ECO:0000259" key="3">
    <source>
        <dbReference type="Pfam" id="PF00107"/>
    </source>
</evidence>
<dbReference type="InterPro" id="IPR011032">
    <property type="entry name" value="GroES-like_sf"/>
</dbReference>
<evidence type="ECO:0000313" key="5">
    <source>
        <dbReference type="EMBL" id="AYD47356.1"/>
    </source>
</evidence>
<dbReference type="Proteomes" id="UP000266118">
    <property type="component" value="Chromosome"/>
</dbReference>